<comment type="catalytic activity">
    <reaction evidence="1">
        <text>ATP + protein L-histidine = ADP + protein N-phospho-L-histidine.</text>
        <dbReference type="EC" id="2.7.13.3"/>
    </reaction>
</comment>
<keyword evidence="4" id="KW-0808">Transferase</keyword>
<evidence type="ECO:0000256" key="4">
    <source>
        <dbReference type="ARBA" id="ARBA00022679"/>
    </source>
</evidence>
<dbReference type="InterPro" id="IPR005467">
    <property type="entry name" value="His_kinase_dom"/>
</dbReference>
<evidence type="ECO:0000313" key="9">
    <source>
        <dbReference type="Proteomes" id="UP000600139"/>
    </source>
</evidence>
<dbReference type="InterPro" id="IPR036097">
    <property type="entry name" value="HisK_dim/P_sf"/>
</dbReference>
<dbReference type="InterPro" id="IPR050736">
    <property type="entry name" value="Sensor_HK_Regulatory"/>
</dbReference>
<dbReference type="InterPro" id="IPR004358">
    <property type="entry name" value="Sig_transdc_His_kin-like_C"/>
</dbReference>
<dbReference type="Proteomes" id="UP000600139">
    <property type="component" value="Unassembled WGS sequence"/>
</dbReference>
<keyword evidence="3" id="KW-0597">Phosphoprotein</keyword>
<feature type="domain" description="Histidine kinase" evidence="7">
    <location>
        <begin position="335"/>
        <end position="553"/>
    </location>
</feature>
<dbReference type="PRINTS" id="PR00344">
    <property type="entry name" value="BCTRLSENSOR"/>
</dbReference>
<evidence type="ECO:0000256" key="2">
    <source>
        <dbReference type="ARBA" id="ARBA00012438"/>
    </source>
</evidence>
<protein>
    <recommendedName>
        <fullName evidence="2">histidine kinase</fullName>
        <ecNumber evidence="2">2.7.13.3</ecNumber>
    </recommendedName>
</protein>
<organism evidence="8 9">
    <name type="scientific">Luteolibacter yonseiensis</name>
    <dbReference type="NCBI Taxonomy" id="1144680"/>
    <lineage>
        <taxon>Bacteria</taxon>
        <taxon>Pseudomonadati</taxon>
        <taxon>Verrucomicrobiota</taxon>
        <taxon>Verrucomicrobiia</taxon>
        <taxon>Verrucomicrobiales</taxon>
        <taxon>Verrucomicrobiaceae</taxon>
        <taxon>Luteolibacter</taxon>
    </lineage>
</organism>
<evidence type="ECO:0000259" key="7">
    <source>
        <dbReference type="PROSITE" id="PS50109"/>
    </source>
</evidence>
<proteinExistence type="predicted"/>
<dbReference type="InterPro" id="IPR003661">
    <property type="entry name" value="HisK_dim/P_dom"/>
</dbReference>
<dbReference type="RefSeq" id="WP_200353316.1">
    <property type="nucleotide sequence ID" value="NZ_BAABHZ010000002.1"/>
</dbReference>
<keyword evidence="5 8" id="KW-0418">Kinase</keyword>
<evidence type="ECO:0000256" key="1">
    <source>
        <dbReference type="ARBA" id="ARBA00000085"/>
    </source>
</evidence>
<comment type="caution">
    <text evidence="8">The sequence shown here is derived from an EMBL/GenBank/DDBJ whole genome shotgun (WGS) entry which is preliminary data.</text>
</comment>
<dbReference type="SMART" id="SM00388">
    <property type="entry name" value="HisKA"/>
    <property type="match status" value="1"/>
</dbReference>
<evidence type="ECO:0000256" key="3">
    <source>
        <dbReference type="ARBA" id="ARBA00022553"/>
    </source>
</evidence>
<dbReference type="Gene3D" id="1.10.287.130">
    <property type="match status" value="1"/>
</dbReference>
<sequence length="558" mass="60423">MTRRPSSLRWLTLAVLLPLLLLGGLAWLGTRSQVRAAWSSAREEAESAAELRAGYLAGVLFENIQSVGLFPNPPVPTVFSGRDAVLDGTETDALGKLRDDPAAGHSASGLPRRVLAGFRLYELTRAKEDAEALAALAVREEPSVLTAVVLSKIPYLDGKWSEEWAAGEVARGVSRRHPEIAGTGIWLEDRGGMWWMAEAGALLRYLDPESVARMLRSSRVPHPPWAEFRLSDNGRMIAGTVGGEVIASMPVDFSGSPRDKVFVSRSSAPVIRSLRLEVVVTRPDLIEASARQQARWTLALLASAVVVSGGALFLIHRAVERERRLNAMKSDFVASVSHELRAPVASIRLMADALVAGKIEPATAGEFHGLISREGARLSNLIENVLDFARIEQGRKRWHFETIDPAALLAETVNLMGRLAAEKSIELVPAEPPPPFEVRADPAAIQQALVNLLDNAIKFSPPGGRIEIILKAGDTQPTWSIEVADQGPGIPASEHQRIFEKFHRLGNELRRETQGTGIGLSLVKAIAEAHGGQVMVESVGQGSTFVLTFPRSPPVPDL</sequence>
<dbReference type="EMBL" id="JAENIK010000013">
    <property type="protein sequence ID" value="MBK1818369.1"/>
    <property type="molecule type" value="Genomic_DNA"/>
</dbReference>
<dbReference type="PANTHER" id="PTHR43711:SF1">
    <property type="entry name" value="HISTIDINE KINASE 1"/>
    <property type="match status" value="1"/>
</dbReference>
<keyword evidence="9" id="KW-1185">Reference proteome</keyword>
<dbReference type="AlphaFoldDB" id="A0A934R7E9"/>
<dbReference type="PROSITE" id="PS50109">
    <property type="entry name" value="HIS_KIN"/>
    <property type="match status" value="1"/>
</dbReference>
<dbReference type="EC" id="2.7.13.3" evidence="2"/>
<dbReference type="SMART" id="SM00387">
    <property type="entry name" value="HATPase_c"/>
    <property type="match status" value="1"/>
</dbReference>
<gene>
    <name evidence="8" type="ORF">JIN84_22310</name>
</gene>
<dbReference type="PANTHER" id="PTHR43711">
    <property type="entry name" value="TWO-COMPONENT HISTIDINE KINASE"/>
    <property type="match status" value="1"/>
</dbReference>
<dbReference type="GO" id="GO:0000155">
    <property type="term" value="F:phosphorelay sensor kinase activity"/>
    <property type="evidence" value="ECO:0007669"/>
    <property type="project" value="InterPro"/>
</dbReference>
<evidence type="ECO:0000256" key="5">
    <source>
        <dbReference type="ARBA" id="ARBA00022777"/>
    </source>
</evidence>
<dbReference type="SUPFAM" id="SSF47384">
    <property type="entry name" value="Homodimeric domain of signal transducing histidine kinase"/>
    <property type="match status" value="1"/>
</dbReference>
<dbReference type="InterPro" id="IPR003594">
    <property type="entry name" value="HATPase_dom"/>
</dbReference>
<accession>A0A934R7E9</accession>
<dbReference type="FunFam" id="3.30.565.10:FF:000006">
    <property type="entry name" value="Sensor histidine kinase WalK"/>
    <property type="match status" value="1"/>
</dbReference>
<dbReference type="CDD" id="cd00082">
    <property type="entry name" value="HisKA"/>
    <property type="match status" value="1"/>
</dbReference>
<dbReference type="CDD" id="cd00075">
    <property type="entry name" value="HATPase"/>
    <property type="match status" value="1"/>
</dbReference>
<reference evidence="8" key="1">
    <citation type="submission" date="2021-01" db="EMBL/GenBank/DDBJ databases">
        <title>Modified the classification status of verrucomicrobia.</title>
        <authorList>
            <person name="Feng X."/>
        </authorList>
    </citation>
    <scope>NUCLEOTIDE SEQUENCE</scope>
    <source>
        <strain evidence="8">JCM 18052</strain>
    </source>
</reference>
<dbReference type="InterPro" id="IPR036890">
    <property type="entry name" value="HATPase_C_sf"/>
</dbReference>
<dbReference type="Pfam" id="PF00512">
    <property type="entry name" value="HisKA"/>
    <property type="match status" value="1"/>
</dbReference>
<evidence type="ECO:0000313" key="8">
    <source>
        <dbReference type="EMBL" id="MBK1818369.1"/>
    </source>
</evidence>
<dbReference type="Gene3D" id="3.30.565.10">
    <property type="entry name" value="Histidine kinase-like ATPase, C-terminal domain"/>
    <property type="match status" value="1"/>
</dbReference>
<name>A0A934R7E9_9BACT</name>
<keyword evidence="6" id="KW-0902">Two-component regulatory system</keyword>
<dbReference type="Pfam" id="PF02518">
    <property type="entry name" value="HATPase_c"/>
    <property type="match status" value="1"/>
</dbReference>
<dbReference type="SUPFAM" id="SSF55874">
    <property type="entry name" value="ATPase domain of HSP90 chaperone/DNA topoisomerase II/histidine kinase"/>
    <property type="match status" value="1"/>
</dbReference>
<evidence type="ECO:0000256" key="6">
    <source>
        <dbReference type="ARBA" id="ARBA00023012"/>
    </source>
</evidence>